<sequence length="61" mass="6684">FAGGVGEVGSGVAERVGLLEQPAETKMVIASATTAWIAFIMNSYRIYNFPRSLPHDRTRRS</sequence>
<name>A0A382UE42_9ZZZZ</name>
<keyword evidence="1" id="KW-1133">Transmembrane helix</keyword>
<organism evidence="2">
    <name type="scientific">marine metagenome</name>
    <dbReference type="NCBI Taxonomy" id="408172"/>
    <lineage>
        <taxon>unclassified sequences</taxon>
        <taxon>metagenomes</taxon>
        <taxon>ecological metagenomes</taxon>
    </lineage>
</organism>
<dbReference type="EMBL" id="UINC01143189">
    <property type="protein sequence ID" value="SVD31968.1"/>
    <property type="molecule type" value="Genomic_DNA"/>
</dbReference>
<keyword evidence="1" id="KW-0472">Membrane</keyword>
<feature type="transmembrane region" description="Helical" evidence="1">
    <location>
        <begin position="27"/>
        <end position="47"/>
    </location>
</feature>
<proteinExistence type="predicted"/>
<dbReference type="AlphaFoldDB" id="A0A382UE42"/>
<feature type="non-terminal residue" evidence="2">
    <location>
        <position position="1"/>
    </location>
</feature>
<gene>
    <name evidence="2" type="ORF">METZ01_LOCUS384822</name>
</gene>
<protein>
    <submittedName>
        <fullName evidence="2">Uncharacterized protein</fullName>
    </submittedName>
</protein>
<evidence type="ECO:0000256" key="1">
    <source>
        <dbReference type="SAM" id="Phobius"/>
    </source>
</evidence>
<reference evidence="2" key="1">
    <citation type="submission" date="2018-05" db="EMBL/GenBank/DDBJ databases">
        <authorList>
            <person name="Lanie J.A."/>
            <person name="Ng W.-L."/>
            <person name="Kazmierczak K.M."/>
            <person name="Andrzejewski T.M."/>
            <person name="Davidsen T.M."/>
            <person name="Wayne K.J."/>
            <person name="Tettelin H."/>
            <person name="Glass J.I."/>
            <person name="Rusch D."/>
            <person name="Podicherti R."/>
            <person name="Tsui H.-C.T."/>
            <person name="Winkler M.E."/>
        </authorList>
    </citation>
    <scope>NUCLEOTIDE SEQUENCE</scope>
</reference>
<evidence type="ECO:0000313" key="2">
    <source>
        <dbReference type="EMBL" id="SVD31968.1"/>
    </source>
</evidence>
<keyword evidence="1" id="KW-0812">Transmembrane</keyword>
<accession>A0A382UE42</accession>